<dbReference type="HOGENOM" id="CLU_478768_0_0_0"/>
<name>D3PCM1_DEFDS</name>
<dbReference type="AlphaFoldDB" id="D3PCM1"/>
<gene>
    <name evidence="1" type="ordered locus">DEFDS_0868</name>
</gene>
<dbReference type="EMBL" id="AP011529">
    <property type="protein sequence ID" value="BAI80344.1"/>
    <property type="molecule type" value="Genomic_DNA"/>
</dbReference>
<dbReference type="STRING" id="639282.DEFDS_0868"/>
<protein>
    <submittedName>
        <fullName evidence="1">Uncharacterized protein</fullName>
    </submittedName>
</protein>
<keyword evidence="2" id="KW-1185">Reference proteome</keyword>
<dbReference type="KEGG" id="ddf:DEFDS_0868"/>
<sequence>MKIIRETIPFCQCIYKNSKVINIAKNNQLTSKILDESAIEQITNKVLYATLYLVETNKVKFPPPLSVNYVASFFGINRYRHHYMLGYQLSKRLYEELKNGKFDDKYFCEFCTNYKKISLDNYLKLISSTEKMSIINKVLSTIGPTDDKDQIFILKDRIKDSTSDSVLKIGLVKNNADTVDVYKIAIKNKLDKLTKKNIALMYPVATALSTLLIFDKYIHNNIKFPFIVSNRLDTFIQNSYNLDYLSGLFIPDYEFFNNKATYSSRNIQNWPLLLFSDKIGFSNPFFLQDFGITVKFIKEIKEFLSKNNYNDPTKVNKAIFSNAKKTVKLPYGIKIKDPFEKIFDELSLLSDLRGCTCKSNSYIRYKIRDNNKEPKIFIINNGKNKAIEIPSNKLKIKIKLSKLQNRELFSNRNHYGYIVGLFLITLDQFPGRVFIKIGLIGLPINNDNLAEEKINEEINWIIKHRYHKDIKPIGYVILGIFENYREAIKFDKQFKREVLNSDPGEKVLNAFHKNTGLELQQKFNDNGGSEIFLPSRLGMNTMELISKFQTKATTFPSLKKVIINDHVKF</sequence>
<organism evidence="1 2">
    <name type="scientific">Deferribacter desulfuricans (strain DSM 14783 / JCM 11476 / NBRC 101012 / SSM1)</name>
    <dbReference type="NCBI Taxonomy" id="639282"/>
    <lineage>
        <taxon>Bacteria</taxon>
        <taxon>Pseudomonadati</taxon>
        <taxon>Deferribacterota</taxon>
        <taxon>Deferribacteres</taxon>
        <taxon>Deferribacterales</taxon>
        <taxon>Deferribacteraceae</taxon>
        <taxon>Deferribacter</taxon>
    </lineage>
</organism>
<reference evidence="1 2" key="1">
    <citation type="journal article" date="2010" name="DNA Res.">
        <title>Bacterial lifestyle in a deep-sea hydrothermal vent chimney revealed by the genome sequence of the thermophilic bacterium Deferribacter desulfuricans SSM1.</title>
        <authorList>
            <person name="Takaki Y."/>
            <person name="Shimamura S."/>
            <person name="Nakagawa S."/>
            <person name="Fukuhara Y."/>
            <person name="Horikawa H."/>
            <person name="Ankai A."/>
            <person name="Harada T."/>
            <person name="Hosoyama A."/>
            <person name="Oguchi A."/>
            <person name="Fukui S."/>
            <person name="Fujita N."/>
            <person name="Takami H."/>
            <person name="Takai K."/>
        </authorList>
    </citation>
    <scope>NUCLEOTIDE SEQUENCE [LARGE SCALE GENOMIC DNA]</scope>
    <source>
        <strain evidence="2">DSM 14783 / JCM 11476 / NBRC 101012 / SSM1</strain>
    </source>
</reference>
<evidence type="ECO:0000313" key="2">
    <source>
        <dbReference type="Proteomes" id="UP000001520"/>
    </source>
</evidence>
<dbReference type="Proteomes" id="UP000001520">
    <property type="component" value="Chromosome"/>
</dbReference>
<dbReference type="RefSeq" id="WP_013007592.1">
    <property type="nucleotide sequence ID" value="NC_013939.1"/>
</dbReference>
<evidence type="ECO:0000313" key="1">
    <source>
        <dbReference type="EMBL" id="BAI80344.1"/>
    </source>
</evidence>
<accession>D3PCM1</accession>
<proteinExistence type="predicted"/>